<evidence type="ECO:0000313" key="5">
    <source>
        <dbReference type="WBParaSite" id="DME_0000878601-mRNA-1"/>
    </source>
</evidence>
<dbReference type="Proteomes" id="UP000038040">
    <property type="component" value="Unplaced"/>
</dbReference>
<reference evidence="2 4" key="2">
    <citation type="submission" date="2018-11" db="EMBL/GenBank/DDBJ databases">
        <authorList>
            <consortium name="Pathogen Informatics"/>
        </authorList>
    </citation>
    <scope>NUCLEOTIDE SEQUENCE [LARGE SCALE GENOMIC DNA]</scope>
</reference>
<gene>
    <name evidence="2" type="ORF">DME_LOCUS10474</name>
</gene>
<dbReference type="OrthoDB" id="5851072at2759"/>
<dbReference type="SMART" id="SM00711">
    <property type="entry name" value="TDU"/>
    <property type="match status" value="2"/>
</dbReference>
<feature type="region of interest" description="Disordered" evidence="1">
    <location>
        <begin position="74"/>
        <end position="146"/>
    </location>
</feature>
<evidence type="ECO:0000313" key="2">
    <source>
        <dbReference type="EMBL" id="VDN60501.1"/>
    </source>
</evidence>
<name>A0A0N4ULU4_DRAME</name>
<evidence type="ECO:0000256" key="1">
    <source>
        <dbReference type="SAM" id="MobiDB-lite"/>
    </source>
</evidence>
<sequence length="242" mass="27126">MYKSSTPIIPPSNYILPIKTPATSIYNNSKLLLSPSSSISPNKLLSSYELDFDVIGITNEANHCHLNDNDDSNNGDDICGDQPLDLSLKRNTPNDQIPSPSSISPSNSLQPRPSVIQNGYVQKKCDMRRSSSSVTSRQLSEPDVSEHFRRSLSGKWPRKHCSNNYYKPTQFCDNERSLNGPTVLQRKPKNSFIMSSSIMNSPAKIIVNNSGVEIEDHFRKALGAEAYELLRKKRIEKFHAND</sequence>
<evidence type="ECO:0000313" key="3">
    <source>
        <dbReference type="Proteomes" id="UP000038040"/>
    </source>
</evidence>
<reference evidence="5" key="1">
    <citation type="submission" date="2017-02" db="UniProtKB">
        <authorList>
            <consortium name="WormBaseParasite"/>
        </authorList>
    </citation>
    <scope>IDENTIFICATION</scope>
</reference>
<evidence type="ECO:0000313" key="4">
    <source>
        <dbReference type="Proteomes" id="UP000274756"/>
    </source>
</evidence>
<dbReference type="AlphaFoldDB" id="A0A0N4ULU4"/>
<accession>A0A0N4ULU4</accession>
<dbReference type="Proteomes" id="UP000274756">
    <property type="component" value="Unassembled WGS sequence"/>
</dbReference>
<feature type="compositionally biased region" description="Low complexity" evidence="1">
    <location>
        <begin position="130"/>
        <end position="139"/>
    </location>
</feature>
<dbReference type="WBParaSite" id="DME_0000878601-mRNA-1">
    <property type="protein sequence ID" value="DME_0000878601-mRNA-1"/>
    <property type="gene ID" value="DME_0000878601"/>
</dbReference>
<feature type="compositionally biased region" description="Low complexity" evidence="1">
    <location>
        <begin position="93"/>
        <end position="111"/>
    </location>
</feature>
<dbReference type="EMBL" id="UYYG01001219">
    <property type="protein sequence ID" value="VDN60501.1"/>
    <property type="molecule type" value="Genomic_DNA"/>
</dbReference>
<proteinExistence type="predicted"/>
<organism evidence="3 5">
    <name type="scientific">Dracunculus medinensis</name>
    <name type="common">Guinea worm</name>
    <dbReference type="NCBI Taxonomy" id="318479"/>
    <lineage>
        <taxon>Eukaryota</taxon>
        <taxon>Metazoa</taxon>
        <taxon>Ecdysozoa</taxon>
        <taxon>Nematoda</taxon>
        <taxon>Chromadorea</taxon>
        <taxon>Rhabditida</taxon>
        <taxon>Spirurina</taxon>
        <taxon>Dracunculoidea</taxon>
        <taxon>Dracunculidae</taxon>
        <taxon>Dracunculus</taxon>
    </lineage>
</organism>
<protein>
    <submittedName>
        <fullName evidence="2 5">Uncharacterized protein</fullName>
    </submittedName>
</protein>
<keyword evidence="4" id="KW-1185">Reference proteome</keyword>
<dbReference type="InterPro" id="IPR006627">
    <property type="entry name" value="TDU_repeat"/>
</dbReference>